<keyword evidence="23" id="KW-1185">Reference proteome</keyword>
<dbReference type="Pfam" id="PF00400">
    <property type="entry name" value="WD40"/>
    <property type="match status" value="4"/>
</dbReference>
<dbReference type="InterPro" id="IPR041677">
    <property type="entry name" value="DNA2/NAM7_AAA_11"/>
</dbReference>
<dbReference type="Pfam" id="PF16076">
    <property type="entry name" value="Acyltransf_C"/>
    <property type="match status" value="1"/>
</dbReference>
<evidence type="ECO:0000256" key="2">
    <source>
        <dbReference type="ARBA" id="ARBA00004496"/>
    </source>
</evidence>
<keyword evidence="16" id="KW-1015">Disulfide bond</keyword>
<dbReference type="SMART" id="SM00320">
    <property type="entry name" value="WD40"/>
    <property type="match status" value="7"/>
</dbReference>
<dbReference type="FunFam" id="3.40.50.300:FF:000326">
    <property type="entry name" value="P-loop containing nucleoside triphosphate hydrolase"/>
    <property type="match status" value="1"/>
</dbReference>
<comment type="caution">
    <text evidence="22">The sequence shown here is derived from an EMBL/GenBank/DDBJ whole genome shotgun (WGS) entry which is preliminary data.</text>
</comment>
<dbReference type="PANTHER" id="PTHR43788">
    <property type="entry name" value="DNA2/NAM7 HELICASE FAMILY MEMBER"/>
    <property type="match status" value="1"/>
</dbReference>
<evidence type="ECO:0000256" key="19">
    <source>
        <dbReference type="SAM" id="MobiDB-lite"/>
    </source>
</evidence>
<keyword evidence="8" id="KW-0508">mRNA splicing</keyword>
<evidence type="ECO:0000256" key="14">
    <source>
        <dbReference type="ARBA" id="ARBA00023242"/>
    </source>
</evidence>
<dbReference type="Pfam" id="PF03101">
    <property type="entry name" value="FAR1"/>
    <property type="match status" value="1"/>
</dbReference>
<dbReference type="InterPro" id="IPR041679">
    <property type="entry name" value="DNA2/NAM7-like_C"/>
</dbReference>
<dbReference type="Pfam" id="PF01553">
    <property type="entry name" value="Acyltransferase"/>
    <property type="match status" value="1"/>
</dbReference>
<dbReference type="Proteomes" id="UP000685013">
    <property type="component" value="Chromosome 14"/>
</dbReference>
<sequence>MGDEKIENEEEAKKGKESQPRTTDAATRLRSCFCPINSSSSDHVDADAGEEGIEGGSFESPAGTELIEGDGDIILEPYEGMEFESEDAAKIFYDKYARQVGFVMRVMSCRRSEKDGRILARRLGCNKEGYCVSIRGKFGAVRKPRPSTREGCKAMIHVKYDKSGKWVITKFVKEHNHPLVVSPREARQTMDEKDKQIQELTIELRNKKRLCSTYQEQLAAFMKIVEEHTDQLSRKVQNVVTNLKDAVGGHRDFEVGSARRMPPSNNSSSSWFYELLPRLTRVCSCSTNPEEIKMSQPSVILATASYDHTIRFWEAKSGRCYRTIQYPDSQVNRLEITPDKRYLAAAGNPHIRLFDLNSNSPQPIMSYDSHTNNVMSVGFQCDGNWMYSGSEDGTVKIWDLRAPGCQREYESRAAVNTVVLHPNQTELISGDQNGNIRVWDLTANSCSCELVPEVDTAVRSLTVMWDGSLVVAANNHGTCYVWRLLRGTQTMTNFEPLHKLQAHKGYILKCLLSPEFCEPHRYLATASSDSTVKIWNVDGFTLEKTLIGHQRWVWDCVFSVDGAYLITASSDTTARLWSMSTGKEMKVYQAALVILPLGVLFFVSGLVVNLIQATCFVLIRPLTKNGYRRINRLVAELLWLELVWLVDWWAGVKIKVYADRETLKLMGKEHALVVSNHRSDIDWLVGWILAQRSGCLGSTLAVMKKSSKFLPVLGWSMWFSEYLFLERSWAKDEITLKSGLLRLKDFPLPFWLALFVEGTRFTEAKLLAAKEYAVANGLPVPRNVLIPRTKGFVSAVGHMRSFVPAIYDVTVAIPKSSPPPTMLRLFKGQPSVVHVHIKRHSMKELPETEDAIAQWCRDMFVAKDALMDKHVAEDAFNNEELQDLGRPIKSLLVTISWTCLLILGSLKLLQGSALLSSWKGRTFSASCLAIVTVLMQILIRFSQSERSTPAKQKPGIARCYLIATLSPWKSRSVVELFLLASSNSAPPCFGLLGTRLREERLFWFDVNYTDTVRMVHLFFFPLVPSLDNLRRFPNSGFAVNSSTETYNNHVKQDPGPAIDLNRKFPPDSHDAVVYHGAPWKSLIGRWLSGCDANAKELQIVELIGGSGCKNDCSEQGVCNHEFGQCRCFHGYSGEGCSEKVKLECNRPGSEGEPYGSWVVSICPTYCDTTRAMCFCGEGTKYPNRPVAEACGFQTRPSDPNAPKVTDWTKADLDNIFTTNGSKPGWCNVDPAEAYASKVKFKEECDCKYDCLLGRFCETPVSCICINQCSGNGHCMGGFCQCNKGWYGVDCSIPSVQISVREWPQWLLPAQIDVPDRLHITEKNFILKPTVNKRRPLIYIYDLPPDFNSHLLQGRHWKFECVNRIYDHRNATVWTDDLYGAEMAFYESILASPHRTLNGEEADFFFVPVLDSCIITRADDAPHLSLKDHLGLRSFLTLDFYRKAHDHIVEQYPYWNRSSGRDHIWFFSWDEGACYAPKEIWNSMMLVHWGNTNSKHNHSTTAYWGDNWDRIPSSKRGNHPCFDPDKDLVVPAWKRPDGSRMSKKLWARPRAERKTFFFFNGNLGPAYTKGRPESTYSMGIRQKVAEEFGSSPNKEGKLGKQHADDVIVTPLRSENYHEDLANSVFCGVMPGDGWSGRMEDSILQGCIPVIIQDGIFLPYENVLNYESFAVRIGEDDIPNLISILRGFNESEIEFKLSNVRKLWQRFIYRDAVMLEAQRQNAVYGLQEDWADEYSRLIDDDVVATVIQVLHYKLHNDPWRRLVQSKKEFGLPEECEFFNRFLFSATIRIAATTTMEGSKTKKKSAPITLEQFVSITAPLLDIEKDAEISASISSGASRNLETAQKKGSTILNLKCIDASSGLMGKTLLEFQSNKGDVLPPHKFSTHDVVVLKPNKADLGSPSLGQGVVYRLKDSSITVAFDDIPEEGLSSPLRLEKVANEVTYRRMKDALIQLSKGVHRGPAADLIPVLFGERQPSMSKTDVKFKPFNSNLDHSQKDAISKALSAKNVFLLHGPPGTGKTTTVVEIILQEVKRGSKILACAASNIAVDNIVERLVPHRVKLVRLGHPARLLPQVLESALDAQVLRGDNSSLANDIRKEMKALNGKLLKAKDQNTRRDIQKELRTLSKEERNRQQLAVTDVIKNSDVVLTTLTGAFSRKLNNISFDLVIIDEAAQALEIACWIALLKASRCILAGDHLQLPPTIQSVEAEKKGLGRTLFERLADMYGNKVTSMLTVQYRMHELIMDWSSKELYDSKIKAHSSVAAHTLYDLEDVKKTSSTEPTILLIDTAGCEMEERKDEEESTLNEGEAEVAMAHAKRLIQSGVQPSEIGIITPYAAQVVLLKMLRSKEDRLKNIEISTVDGFQGREKEAIVISMVRSNSKKEVGFLSDRRRMNVAVTRARRQCCLVCDTDTVTHDAFLKRLIEYFEENGEYLSASEYQNE</sequence>
<keyword evidence="12" id="KW-0347">Helicase</keyword>
<evidence type="ECO:0000256" key="13">
    <source>
        <dbReference type="ARBA" id="ARBA00022840"/>
    </source>
</evidence>
<evidence type="ECO:0000256" key="18">
    <source>
        <dbReference type="SAM" id="Coils"/>
    </source>
</evidence>
<dbReference type="CDD" id="cd18044">
    <property type="entry name" value="DEXXQc_SMUBP2"/>
    <property type="match status" value="1"/>
</dbReference>
<proteinExistence type="inferred from homology"/>
<keyword evidence="11" id="KW-0378">Hydrolase</keyword>
<dbReference type="InterPro" id="IPR019775">
    <property type="entry name" value="WD40_repeat_CS"/>
</dbReference>
<evidence type="ECO:0000256" key="8">
    <source>
        <dbReference type="ARBA" id="ARBA00022728"/>
    </source>
</evidence>
<keyword evidence="16" id="KW-0245">EGF-like domain</keyword>
<dbReference type="GO" id="GO:0005694">
    <property type="term" value="C:chromosome"/>
    <property type="evidence" value="ECO:0007669"/>
    <property type="project" value="UniProtKB-ARBA"/>
</dbReference>
<dbReference type="SMART" id="SM00563">
    <property type="entry name" value="PlsC"/>
    <property type="match status" value="1"/>
</dbReference>
<keyword evidence="8" id="KW-0507">mRNA processing</keyword>
<dbReference type="PROSITE" id="PS00022">
    <property type="entry name" value="EGF_1"/>
    <property type="match status" value="1"/>
</dbReference>
<evidence type="ECO:0000256" key="11">
    <source>
        <dbReference type="ARBA" id="ARBA00022801"/>
    </source>
</evidence>
<keyword evidence="10" id="KW-0547">Nucleotide-binding</keyword>
<evidence type="ECO:0000256" key="12">
    <source>
        <dbReference type="ARBA" id="ARBA00022806"/>
    </source>
</evidence>
<feature type="coiled-coil region" evidence="18">
    <location>
        <begin position="2090"/>
        <end position="2126"/>
    </location>
</feature>
<keyword evidence="14" id="KW-0539">Nucleus</keyword>
<feature type="non-terminal residue" evidence="22">
    <location>
        <position position="1"/>
    </location>
</feature>
<dbReference type="InterPro" id="IPR014001">
    <property type="entry name" value="Helicase_ATP-bd"/>
</dbReference>
<comment type="similarity">
    <text evidence="4">Belongs to the WD repeat LST8 family.</text>
</comment>
<feature type="transmembrane region" description="Helical" evidence="20">
    <location>
        <begin position="630"/>
        <end position="650"/>
    </location>
</feature>
<dbReference type="InterPro" id="IPR001680">
    <property type="entry name" value="WD40_rpt"/>
</dbReference>
<feature type="disulfide bond" evidence="16">
    <location>
        <begin position="1127"/>
        <end position="1136"/>
    </location>
</feature>
<keyword evidence="20" id="KW-0472">Membrane</keyword>
<dbReference type="InterPro" id="IPR047187">
    <property type="entry name" value="SF1_C_Upf1"/>
</dbReference>
<dbReference type="FunFam" id="2.130.10.10:FF:000179">
    <property type="entry name" value="Target of rapamycin complex subunit LST8"/>
    <property type="match status" value="1"/>
</dbReference>
<dbReference type="CDD" id="cd18808">
    <property type="entry name" value="SF1_C_Upf1"/>
    <property type="match status" value="1"/>
</dbReference>
<feature type="compositionally biased region" description="Acidic residues" evidence="19">
    <location>
        <begin position="1"/>
        <end position="10"/>
    </location>
</feature>
<dbReference type="PANTHER" id="PTHR43788:SF8">
    <property type="entry name" value="DNA-BINDING PROTEIN SMUBP-2"/>
    <property type="match status" value="1"/>
</dbReference>
<keyword evidence="20" id="KW-1133">Transmembrane helix</keyword>
<dbReference type="PROSITE" id="PS50026">
    <property type="entry name" value="EGF_3"/>
    <property type="match status" value="1"/>
</dbReference>
<keyword evidence="9" id="KW-0677">Repeat</keyword>
<dbReference type="FunFam" id="2.40.30.270:FF:000004">
    <property type="entry name" value="DNA-binding protein SMUBP-2"/>
    <property type="match status" value="1"/>
</dbReference>
<feature type="coiled-coil region" evidence="18">
    <location>
        <begin position="190"/>
        <end position="217"/>
    </location>
</feature>
<gene>
    <name evidence="22" type="primary">LPAT2</name>
    <name evidence="22" type="ORF">SDJN03_20830</name>
</gene>
<dbReference type="EC" id="3.6.4.12" evidence="5"/>
<dbReference type="GO" id="GO:0016746">
    <property type="term" value="F:acyltransferase activity"/>
    <property type="evidence" value="ECO:0007669"/>
    <property type="project" value="UniProtKB-KW"/>
</dbReference>
<evidence type="ECO:0000313" key="22">
    <source>
        <dbReference type="EMBL" id="KAG6580828.1"/>
    </source>
</evidence>
<keyword evidence="13" id="KW-0067">ATP-binding</keyword>
<evidence type="ECO:0000256" key="20">
    <source>
        <dbReference type="SAM" id="Phobius"/>
    </source>
</evidence>
<dbReference type="PROSITE" id="PS00678">
    <property type="entry name" value="WD_REPEATS_1"/>
    <property type="match status" value="3"/>
</dbReference>
<dbReference type="CDD" id="cd07990">
    <property type="entry name" value="LPLAT_LCLAT1-like"/>
    <property type="match status" value="1"/>
</dbReference>
<dbReference type="GO" id="GO:0043139">
    <property type="term" value="F:5'-3' DNA helicase activity"/>
    <property type="evidence" value="ECO:0007669"/>
    <property type="project" value="TreeGrafter"/>
</dbReference>
<dbReference type="SMART" id="SM00382">
    <property type="entry name" value="AAA"/>
    <property type="match status" value="1"/>
</dbReference>
<dbReference type="InterPro" id="IPR048761">
    <property type="entry name" value="SMUBP-2_HCS1_1B"/>
</dbReference>
<keyword evidence="8" id="KW-0747">Spliceosome</keyword>
<feature type="region of interest" description="Disordered" evidence="19">
    <location>
        <begin position="41"/>
        <end position="65"/>
    </location>
</feature>
<organism evidence="22 23">
    <name type="scientific">Cucurbita argyrosperma subsp. sororia</name>
    <dbReference type="NCBI Taxonomy" id="37648"/>
    <lineage>
        <taxon>Eukaryota</taxon>
        <taxon>Viridiplantae</taxon>
        <taxon>Streptophyta</taxon>
        <taxon>Embryophyta</taxon>
        <taxon>Tracheophyta</taxon>
        <taxon>Spermatophyta</taxon>
        <taxon>Magnoliopsida</taxon>
        <taxon>eudicotyledons</taxon>
        <taxon>Gunneridae</taxon>
        <taxon>Pentapetalae</taxon>
        <taxon>rosids</taxon>
        <taxon>fabids</taxon>
        <taxon>Cucurbitales</taxon>
        <taxon>Cucurbitaceae</taxon>
        <taxon>Cucurbiteae</taxon>
        <taxon>Cucurbita</taxon>
    </lineage>
</organism>
<dbReference type="GO" id="GO:0005681">
    <property type="term" value="C:spliceosomal complex"/>
    <property type="evidence" value="ECO:0007669"/>
    <property type="project" value="UniProtKB-KW"/>
</dbReference>
<evidence type="ECO:0000256" key="3">
    <source>
        <dbReference type="ARBA" id="ARBA00007913"/>
    </source>
</evidence>
<evidence type="ECO:0000256" key="15">
    <source>
        <dbReference type="ARBA" id="ARBA00048432"/>
    </source>
</evidence>
<evidence type="ECO:0000256" key="16">
    <source>
        <dbReference type="PROSITE-ProRule" id="PRU00076"/>
    </source>
</evidence>
<keyword evidence="6" id="KW-0963">Cytoplasm</keyword>
<evidence type="ECO:0000256" key="1">
    <source>
        <dbReference type="ARBA" id="ARBA00004123"/>
    </source>
</evidence>
<feature type="repeat" description="WD" evidence="17">
    <location>
        <begin position="301"/>
        <end position="323"/>
    </location>
</feature>
<keyword evidence="18" id="KW-0175">Coiled coil</keyword>
<dbReference type="InterPro" id="IPR050534">
    <property type="entry name" value="Coronavir_polyprotein_1ab"/>
</dbReference>
<dbReference type="GO" id="GO:0003677">
    <property type="term" value="F:DNA binding"/>
    <property type="evidence" value="ECO:0007669"/>
    <property type="project" value="InterPro"/>
</dbReference>
<dbReference type="NCBIfam" id="TIGR00376">
    <property type="entry name" value="IGHMBP2 family helicase"/>
    <property type="match status" value="1"/>
</dbReference>
<feature type="transmembrane region" description="Helical" evidence="20">
    <location>
        <begin position="590"/>
        <end position="618"/>
    </location>
</feature>
<keyword evidence="22" id="KW-0808">Transferase</keyword>
<feature type="repeat" description="WD" evidence="17">
    <location>
        <begin position="408"/>
        <end position="449"/>
    </location>
</feature>
<feature type="repeat" description="WD" evidence="17">
    <location>
        <begin position="500"/>
        <end position="545"/>
    </location>
</feature>
<dbReference type="EMBL" id="JAGKQH010000014">
    <property type="protein sequence ID" value="KAG6580828.1"/>
    <property type="molecule type" value="Genomic_DNA"/>
</dbReference>
<dbReference type="InterPro" id="IPR004330">
    <property type="entry name" value="FAR1_DNA_bnd_dom"/>
</dbReference>
<comment type="subcellular location">
    <subcellularLocation>
        <location evidence="2">Cytoplasm</location>
    </subcellularLocation>
    <subcellularLocation>
        <location evidence="1">Nucleus</location>
    </subcellularLocation>
</comment>
<dbReference type="InterPro" id="IPR032098">
    <property type="entry name" value="Acyltransf_C"/>
</dbReference>
<evidence type="ECO:0000256" key="7">
    <source>
        <dbReference type="ARBA" id="ARBA00022574"/>
    </source>
</evidence>
<feature type="domain" description="EGF-like" evidence="21">
    <location>
        <begin position="1104"/>
        <end position="1137"/>
    </location>
</feature>
<comment type="similarity">
    <text evidence="3">Belongs to the DNA2/NAM7 helicase family.</text>
</comment>
<dbReference type="Pfam" id="PF13087">
    <property type="entry name" value="AAA_12"/>
    <property type="match status" value="1"/>
</dbReference>
<dbReference type="Pfam" id="PF21138">
    <property type="entry name" value="SMUBP-2_HCS1_1B"/>
    <property type="match status" value="1"/>
</dbReference>
<dbReference type="InterPro" id="IPR000742">
    <property type="entry name" value="EGF"/>
</dbReference>
<dbReference type="PROSITE" id="PS50082">
    <property type="entry name" value="WD_REPEATS_2"/>
    <property type="match status" value="5"/>
</dbReference>
<dbReference type="Pfam" id="PF13086">
    <property type="entry name" value="AAA_11"/>
    <property type="match status" value="1"/>
</dbReference>
<evidence type="ECO:0000256" key="17">
    <source>
        <dbReference type="PROSITE-ProRule" id="PRU00221"/>
    </source>
</evidence>
<dbReference type="PROSITE" id="PS01186">
    <property type="entry name" value="EGF_2"/>
    <property type="match status" value="1"/>
</dbReference>
<feature type="region of interest" description="Disordered" evidence="19">
    <location>
        <begin position="1"/>
        <end position="24"/>
    </location>
</feature>
<dbReference type="PROSITE" id="PS50294">
    <property type="entry name" value="WD_REPEATS_REGION"/>
    <property type="match status" value="4"/>
</dbReference>
<dbReference type="GO" id="GO:0005524">
    <property type="term" value="F:ATP binding"/>
    <property type="evidence" value="ECO:0007669"/>
    <property type="project" value="UniProtKB-KW"/>
</dbReference>
<accession>A0AAV6MHP2</accession>
<keyword evidence="20" id="KW-0812">Transmembrane</keyword>
<dbReference type="CDD" id="cd00200">
    <property type="entry name" value="WD40"/>
    <property type="match status" value="1"/>
</dbReference>
<dbReference type="GO" id="GO:0005737">
    <property type="term" value="C:cytoplasm"/>
    <property type="evidence" value="ECO:0007669"/>
    <property type="project" value="UniProtKB-SubCell"/>
</dbReference>
<name>A0AAV6MHP2_9ROSI</name>
<dbReference type="GO" id="GO:0003723">
    <property type="term" value="F:RNA binding"/>
    <property type="evidence" value="ECO:0007669"/>
    <property type="project" value="InterPro"/>
</dbReference>
<dbReference type="Pfam" id="PF03016">
    <property type="entry name" value="Exostosin_GT47"/>
    <property type="match status" value="1"/>
</dbReference>
<evidence type="ECO:0000256" key="9">
    <source>
        <dbReference type="ARBA" id="ARBA00022737"/>
    </source>
</evidence>
<feature type="disulfide bond" evidence="16">
    <location>
        <begin position="1108"/>
        <end position="1118"/>
    </location>
</feature>
<dbReference type="SMART" id="SM00487">
    <property type="entry name" value="DEXDc"/>
    <property type="match status" value="1"/>
</dbReference>
<keyword evidence="7 17" id="KW-0853">WD repeat</keyword>
<feature type="repeat" description="WD" evidence="17">
    <location>
        <begin position="367"/>
        <end position="401"/>
    </location>
</feature>
<evidence type="ECO:0000256" key="4">
    <source>
        <dbReference type="ARBA" id="ARBA00009890"/>
    </source>
</evidence>
<dbReference type="InterPro" id="IPR040911">
    <property type="entry name" value="Exostosin_GT47"/>
</dbReference>
<evidence type="ECO:0000259" key="21">
    <source>
        <dbReference type="PROSITE" id="PS50026"/>
    </source>
</evidence>
<feature type="repeat" description="WD" evidence="17">
    <location>
        <begin position="546"/>
        <end position="587"/>
    </location>
</feature>
<dbReference type="InterPro" id="IPR003593">
    <property type="entry name" value="AAA+_ATPase"/>
</dbReference>
<evidence type="ECO:0000256" key="10">
    <source>
        <dbReference type="ARBA" id="ARBA00022741"/>
    </source>
</evidence>
<dbReference type="InterPro" id="IPR002123">
    <property type="entry name" value="Plipid/glycerol_acylTrfase"/>
</dbReference>
<dbReference type="GO" id="GO:0016787">
    <property type="term" value="F:hydrolase activity"/>
    <property type="evidence" value="ECO:0007669"/>
    <property type="project" value="UniProtKB-KW"/>
</dbReference>
<evidence type="ECO:0000313" key="23">
    <source>
        <dbReference type="Proteomes" id="UP000685013"/>
    </source>
</evidence>
<evidence type="ECO:0000256" key="6">
    <source>
        <dbReference type="ARBA" id="ARBA00022490"/>
    </source>
</evidence>
<comment type="catalytic activity">
    <reaction evidence="15">
        <text>ATP + H2O = ADP + phosphate + H(+)</text>
        <dbReference type="Rhea" id="RHEA:13065"/>
        <dbReference type="ChEBI" id="CHEBI:15377"/>
        <dbReference type="ChEBI" id="CHEBI:15378"/>
        <dbReference type="ChEBI" id="CHEBI:30616"/>
        <dbReference type="ChEBI" id="CHEBI:43474"/>
        <dbReference type="ChEBI" id="CHEBI:456216"/>
        <dbReference type="EC" id="3.6.4.12"/>
    </reaction>
    <physiologicalReaction direction="left-to-right" evidence="15">
        <dbReference type="Rhea" id="RHEA:13066"/>
    </physiologicalReaction>
</comment>
<keyword evidence="22" id="KW-0012">Acyltransferase</keyword>
<dbReference type="Pfam" id="PF23106">
    <property type="entry name" value="EGF_Teneurin"/>
    <property type="match status" value="1"/>
</dbReference>
<evidence type="ECO:0000256" key="5">
    <source>
        <dbReference type="ARBA" id="ARBA00012551"/>
    </source>
</evidence>
<comment type="caution">
    <text evidence="16">Lacks conserved residue(s) required for the propagation of feature annotation.</text>
</comment>
<reference evidence="22 23" key="1">
    <citation type="journal article" date="2021" name="Hortic Res">
        <title>The domestication of Cucurbita argyrosperma as revealed by the genome of its wild relative.</title>
        <authorList>
            <person name="Barrera-Redondo J."/>
            <person name="Sanchez-de la Vega G."/>
            <person name="Aguirre-Liguori J.A."/>
            <person name="Castellanos-Morales G."/>
            <person name="Gutierrez-Guerrero Y.T."/>
            <person name="Aguirre-Dugua X."/>
            <person name="Aguirre-Planter E."/>
            <person name="Tenaillon M.I."/>
            <person name="Lira-Saade R."/>
            <person name="Eguiarte L.E."/>
        </authorList>
    </citation>
    <scope>NUCLEOTIDE SEQUENCE [LARGE SCALE GENOMIC DNA]</scope>
    <source>
        <strain evidence="22">JBR-2021</strain>
    </source>
</reference>
<dbReference type="InterPro" id="IPR004483">
    <property type="entry name" value="SMUBP-2/Hcs1-like"/>
</dbReference>
<protein>
    <recommendedName>
        <fullName evidence="5">DNA helicase</fullName>
        <ecNumber evidence="5">3.6.4.12</ecNumber>
    </recommendedName>
</protein>